<feature type="domain" description="TadE-like" evidence="2">
    <location>
        <begin position="6"/>
        <end position="47"/>
    </location>
</feature>
<evidence type="ECO:0000259" key="2">
    <source>
        <dbReference type="Pfam" id="PF07811"/>
    </source>
</evidence>
<dbReference type="Proteomes" id="UP001235744">
    <property type="component" value="Chromosome"/>
</dbReference>
<evidence type="ECO:0000313" key="4">
    <source>
        <dbReference type="Proteomes" id="UP001235744"/>
    </source>
</evidence>
<reference evidence="3 4" key="1">
    <citation type="submission" date="2023-03" db="EMBL/GenBank/DDBJ databases">
        <title>Isolation and description of six Streptomyces strains from soil environments, able to metabolize different microbial glucans.</title>
        <authorList>
            <person name="Widen T."/>
            <person name="Larsbrink J."/>
        </authorList>
    </citation>
    <scope>NUCLEOTIDE SEQUENCE [LARGE SCALE GENOMIC DNA]</scope>
    <source>
        <strain evidence="3 4">Alt2</strain>
    </source>
</reference>
<gene>
    <name evidence="3" type="ORF">P8A19_41445</name>
</gene>
<keyword evidence="1" id="KW-0472">Membrane</keyword>
<feature type="transmembrane region" description="Helical" evidence="1">
    <location>
        <begin position="12"/>
        <end position="32"/>
    </location>
</feature>
<accession>A0ABY9J662</accession>
<proteinExistence type="predicted"/>
<dbReference type="EMBL" id="CP120988">
    <property type="protein sequence ID" value="WLQ61471.1"/>
    <property type="molecule type" value="Genomic_DNA"/>
</dbReference>
<protein>
    <submittedName>
        <fullName evidence="3">TadE/TadG family type IV pilus assembly protein</fullName>
    </submittedName>
</protein>
<dbReference type="InterPro" id="IPR012495">
    <property type="entry name" value="TadE-like_dom"/>
</dbReference>
<keyword evidence="4" id="KW-1185">Reference proteome</keyword>
<keyword evidence="1" id="KW-0812">Transmembrane</keyword>
<dbReference type="Pfam" id="PF07811">
    <property type="entry name" value="TadE"/>
    <property type="match status" value="1"/>
</dbReference>
<keyword evidence="1" id="KW-1133">Transmembrane helix</keyword>
<name>A0ABY9J662_9ACTN</name>
<dbReference type="RefSeq" id="WP_306068497.1">
    <property type="nucleotide sequence ID" value="NZ_CP120988.1"/>
</dbReference>
<organism evidence="3 4">
    <name type="scientific">Streptomyces poriferorum</name>
    <dbReference type="NCBI Taxonomy" id="2798799"/>
    <lineage>
        <taxon>Bacteria</taxon>
        <taxon>Bacillati</taxon>
        <taxon>Actinomycetota</taxon>
        <taxon>Actinomycetes</taxon>
        <taxon>Kitasatosporales</taxon>
        <taxon>Streptomycetaceae</taxon>
        <taxon>Streptomyces</taxon>
    </lineage>
</organism>
<evidence type="ECO:0000313" key="3">
    <source>
        <dbReference type="EMBL" id="WLQ61471.1"/>
    </source>
</evidence>
<sequence length="126" mass="12825">MGSDRGDTAIQMAILFPFLIVLTIGTVQYAMLSHARNIALTAAREGVTAGRAYQSSPGEGAARSREVLGRIAGSSLNAPTVSTAGSSANTMQVTVTGTAVSLLPGVSGLHVSQSAAGPRERWTVAP</sequence>
<evidence type="ECO:0000256" key="1">
    <source>
        <dbReference type="SAM" id="Phobius"/>
    </source>
</evidence>